<dbReference type="EMBL" id="FOSW01000009">
    <property type="protein sequence ID" value="SFL29309.1"/>
    <property type="molecule type" value="Genomic_DNA"/>
</dbReference>
<protein>
    <submittedName>
        <fullName evidence="2">Uncharacterized protein</fullName>
    </submittedName>
</protein>
<reference evidence="2 3" key="1">
    <citation type="submission" date="2016-10" db="EMBL/GenBank/DDBJ databases">
        <authorList>
            <person name="de Groot N.N."/>
        </authorList>
    </citation>
    <scope>NUCLEOTIDE SEQUENCE [LARGE SCALE GENOMIC DNA]</scope>
    <source>
        <strain evidence="2 3">DSM 45317</strain>
    </source>
</reference>
<dbReference type="Proteomes" id="UP000199152">
    <property type="component" value="Unassembled WGS sequence"/>
</dbReference>
<dbReference type="InParanoid" id="A0A1I4GHG3"/>
<name>A0A1I4GHG3_9ACTN</name>
<evidence type="ECO:0000313" key="2">
    <source>
        <dbReference type="EMBL" id="SFL29309.1"/>
    </source>
</evidence>
<evidence type="ECO:0000313" key="3">
    <source>
        <dbReference type="Proteomes" id="UP000199152"/>
    </source>
</evidence>
<sequence length="72" mass="7168">MIAWVAGALAWLAVAPPLGVLAGRGIRAGQHVVEVGSAHASSTPGRGCGAQLTPGPGSRLRATGAPASWRCR</sequence>
<proteinExistence type="predicted"/>
<evidence type="ECO:0000256" key="1">
    <source>
        <dbReference type="SAM" id="MobiDB-lite"/>
    </source>
</evidence>
<keyword evidence="3" id="KW-1185">Reference proteome</keyword>
<accession>A0A1I4GHG3</accession>
<organism evidence="2 3">
    <name type="scientific">Geodermatophilus ruber</name>
    <dbReference type="NCBI Taxonomy" id="504800"/>
    <lineage>
        <taxon>Bacteria</taxon>
        <taxon>Bacillati</taxon>
        <taxon>Actinomycetota</taxon>
        <taxon>Actinomycetes</taxon>
        <taxon>Geodermatophilales</taxon>
        <taxon>Geodermatophilaceae</taxon>
        <taxon>Geodermatophilus</taxon>
    </lineage>
</organism>
<gene>
    <name evidence="2" type="ORF">SAMN04488085_1093</name>
</gene>
<feature type="region of interest" description="Disordered" evidence="1">
    <location>
        <begin position="38"/>
        <end position="72"/>
    </location>
</feature>
<dbReference type="AlphaFoldDB" id="A0A1I4GHG3"/>
<dbReference type="RefSeq" id="WP_091325971.1">
    <property type="nucleotide sequence ID" value="NZ_FOSW01000009.1"/>
</dbReference>